<evidence type="ECO:0000256" key="9">
    <source>
        <dbReference type="ARBA" id="ARBA00023004"/>
    </source>
</evidence>
<dbReference type="PANTHER" id="PTHR47627">
    <property type="entry name" value="RUBREDOXIN"/>
    <property type="match status" value="1"/>
</dbReference>
<dbReference type="PRINTS" id="PR00163">
    <property type="entry name" value="RUBREDOXIN"/>
</dbReference>
<dbReference type="InterPro" id="IPR024934">
    <property type="entry name" value="Rubredoxin-like_dom"/>
</dbReference>
<evidence type="ECO:0000256" key="4">
    <source>
        <dbReference type="ARBA" id="ARBA00004933"/>
    </source>
</evidence>
<protein>
    <recommendedName>
        <fullName evidence="10">Rubredoxin</fullName>
    </recommendedName>
</protein>
<evidence type="ECO:0000313" key="13">
    <source>
        <dbReference type="Proteomes" id="UP001220662"/>
    </source>
</evidence>
<comment type="function">
    <text evidence="2">Involved in the hydrocarbon hydroxylating system, which transfers electrons from NADH to rubredoxin reductase and then through rubredoxin to alkane 1 monooxygenase.</text>
</comment>
<name>A0AAW6P8M3_9PSED</name>
<dbReference type="PANTHER" id="PTHR47627:SF1">
    <property type="entry name" value="RUBREDOXIN-1-RELATED"/>
    <property type="match status" value="1"/>
</dbReference>
<dbReference type="InterPro" id="IPR024935">
    <property type="entry name" value="Rubredoxin_dom"/>
</dbReference>
<accession>A0AAW6P8M3</accession>
<dbReference type="AlphaFoldDB" id="A0AAW6P8M3"/>
<reference evidence="12" key="1">
    <citation type="submission" date="2023-03" db="EMBL/GenBank/DDBJ databases">
        <title>Draft assemblies of triclosan tolerant bacteria isolated from returned activated sludge.</title>
        <authorList>
            <person name="Van Hamelsveld S."/>
        </authorList>
    </citation>
    <scope>NUCLEOTIDE SEQUENCE</scope>
    <source>
        <strain evidence="12">GW210015_S63</strain>
    </source>
</reference>
<keyword evidence="8 10" id="KW-0249">Electron transport</keyword>
<comment type="cofactor">
    <cofactor evidence="1 10">
        <name>Fe(3+)</name>
        <dbReference type="ChEBI" id="CHEBI:29034"/>
    </cofactor>
</comment>
<organism evidence="12 13">
    <name type="scientific">Pseudomonas citronellolis</name>
    <dbReference type="NCBI Taxonomy" id="53408"/>
    <lineage>
        <taxon>Bacteria</taxon>
        <taxon>Pseudomonadati</taxon>
        <taxon>Pseudomonadota</taxon>
        <taxon>Gammaproteobacteria</taxon>
        <taxon>Pseudomonadales</taxon>
        <taxon>Pseudomonadaceae</taxon>
        <taxon>Pseudomonas</taxon>
    </lineage>
</organism>
<dbReference type="InterPro" id="IPR018527">
    <property type="entry name" value="Rubredoxin_Fe_BS"/>
</dbReference>
<dbReference type="PROSITE" id="PS00202">
    <property type="entry name" value="RUBREDOXIN"/>
    <property type="match status" value="1"/>
</dbReference>
<evidence type="ECO:0000256" key="2">
    <source>
        <dbReference type="ARBA" id="ARBA00002792"/>
    </source>
</evidence>
<evidence type="ECO:0000259" key="11">
    <source>
        <dbReference type="PROSITE" id="PS50903"/>
    </source>
</evidence>
<dbReference type="Pfam" id="PF00301">
    <property type="entry name" value="Rubredoxin"/>
    <property type="match status" value="1"/>
</dbReference>
<dbReference type="GO" id="GO:0005506">
    <property type="term" value="F:iron ion binding"/>
    <property type="evidence" value="ECO:0007669"/>
    <property type="project" value="UniProtKB-UniRule"/>
</dbReference>
<sequence>MRRWQCFFCGVIYDEVLGWPEEGVSAGTPWAEVPENWICPECGAAKTDFLMIELERSAG</sequence>
<comment type="subcellular location">
    <subcellularLocation>
        <location evidence="3">Cytoplasm</location>
    </subcellularLocation>
</comment>
<keyword evidence="9 10" id="KW-0408">Iron</keyword>
<dbReference type="GO" id="GO:0005737">
    <property type="term" value="C:cytoplasm"/>
    <property type="evidence" value="ECO:0007669"/>
    <property type="project" value="UniProtKB-SubCell"/>
</dbReference>
<feature type="domain" description="Rubredoxin-like" evidence="11">
    <location>
        <begin position="1"/>
        <end position="52"/>
    </location>
</feature>
<comment type="similarity">
    <text evidence="5 10">Belongs to the rubredoxin family.</text>
</comment>
<proteinExistence type="inferred from homology"/>
<keyword evidence="7 10" id="KW-0479">Metal-binding</keyword>
<comment type="pathway">
    <text evidence="4">Hydrocarbon metabolism; alkane degradation.</text>
</comment>
<gene>
    <name evidence="12" type="ORF">P3W55_14960</name>
</gene>
<evidence type="ECO:0000256" key="6">
    <source>
        <dbReference type="ARBA" id="ARBA00022448"/>
    </source>
</evidence>
<dbReference type="FunFam" id="2.20.28.10:FF:000001">
    <property type="entry name" value="Rubredoxin"/>
    <property type="match status" value="1"/>
</dbReference>
<comment type="caution">
    <text evidence="12">The sequence shown here is derived from an EMBL/GenBank/DDBJ whole genome shotgun (WGS) entry which is preliminary data.</text>
</comment>
<dbReference type="CDD" id="cd00730">
    <property type="entry name" value="rubredoxin"/>
    <property type="match status" value="1"/>
</dbReference>
<evidence type="ECO:0000256" key="3">
    <source>
        <dbReference type="ARBA" id="ARBA00004496"/>
    </source>
</evidence>
<dbReference type="SUPFAM" id="SSF57802">
    <property type="entry name" value="Rubredoxin-like"/>
    <property type="match status" value="1"/>
</dbReference>
<keyword evidence="6" id="KW-0813">Transport</keyword>
<evidence type="ECO:0000256" key="8">
    <source>
        <dbReference type="ARBA" id="ARBA00022982"/>
    </source>
</evidence>
<dbReference type="InterPro" id="IPR050526">
    <property type="entry name" value="Rubredoxin_ET"/>
</dbReference>
<dbReference type="EMBL" id="JARJLR010000246">
    <property type="protein sequence ID" value="MDF3843010.1"/>
    <property type="molecule type" value="Genomic_DNA"/>
</dbReference>
<dbReference type="GO" id="GO:0009055">
    <property type="term" value="F:electron transfer activity"/>
    <property type="evidence" value="ECO:0007669"/>
    <property type="project" value="TreeGrafter"/>
</dbReference>
<dbReference type="GO" id="GO:0043448">
    <property type="term" value="P:alkane catabolic process"/>
    <property type="evidence" value="ECO:0007669"/>
    <property type="project" value="TreeGrafter"/>
</dbReference>
<evidence type="ECO:0000256" key="1">
    <source>
        <dbReference type="ARBA" id="ARBA00001965"/>
    </source>
</evidence>
<evidence type="ECO:0000256" key="5">
    <source>
        <dbReference type="ARBA" id="ARBA00005337"/>
    </source>
</evidence>
<dbReference type="Gene3D" id="2.20.28.10">
    <property type="match status" value="1"/>
</dbReference>
<dbReference type="Proteomes" id="UP001220662">
    <property type="component" value="Unassembled WGS sequence"/>
</dbReference>
<dbReference type="RefSeq" id="WP_276214893.1">
    <property type="nucleotide sequence ID" value="NZ_JARJLR010000246.1"/>
</dbReference>
<dbReference type="PROSITE" id="PS50903">
    <property type="entry name" value="RUBREDOXIN_LIKE"/>
    <property type="match status" value="1"/>
</dbReference>
<evidence type="ECO:0000256" key="10">
    <source>
        <dbReference type="RuleBase" id="RU003820"/>
    </source>
</evidence>
<evidence type="ECO:0000313" key="12">
    <source>
        <dbReference type="EMBL" id="MDF3843010.1"/>
    </source>
</evidence>
<evidence type="ECO:0000256" key="7">
    <source>
        <dbReference type="ARBA" id="ARBA00022723"/>
    </source>
</evidence>